<dbReference type="Gramene" id="RZC64985">
    <property type="protein sequence ID" value="RZC64985"/>
    <property type="gene ID" value="C5167_008672"/>
</dbReference>
<evidence type="ECO:0000313" key="3">
    <source>
        <dbReference type="Proteomes" id="UP000316621"/>
    </source>
</evidence>
<keyword evidence="3" id="KW-1185">Reference proteome</keyword>
<organism evidence="2 3">
    <name type="scientific">Papaver somniferum</name>
    <name type="common">Opium poppy</name>
    <dbReference type="NCBI Taxonomy" id="3469"/>
    <lineage>
        <taxon>Eukaryota</taxon>
        <taxon>Viridiplantae</taxon>
        <taxon>Streptophyta</taxon>
        <taxon>Embryophyta</taxon>
        <taxon>Tracheophyta</taxon>
        <taxon>Spermatophyta</taxon>
        <taxon>Magnoliopsida</taxon>
        <taxon>Ranunculales</taxon>
        <taxon>Papaveraceae</taxon>
        <taxon>Papaveroideae</taxon>
        <taxon>Papaver</taxon>
    </lineage>
</organism>
<name>A0A4Y7JZ55_PAPSO</name>
<dbReference type="Proteomes" id="UP000316621">
    <property type="component" value="Chromosome 6"/>
</dbReference>
<accession>A0A4Y7JZ55</accession>
<evidence type="ECO:0000256" key="1">
    <source>
        <dbReference type="SAM" id="MobiDB-lite"/>
    </source>
</evidence>
<dbReference type="AlphaFoldDB" id="A0A4Y7JZ55"/>
<protein>
    <submittedName>
        <fullName evidence="2">Uncharacterized protein</fullName>
    </submittedName>
</protein>
<dbReference type="EMBL" id="CM010720">
    <property type="protein sequence ID" value="RZC64985.1"/>
    <property type="molecule type" value="Genomic_DNA"/>
</dbReference>
<sequence>MKATTIDTSLPTPTVWRKTDPSPAHPKPDSSVRPGTRRLPITTPDPVVRPVRLPPDPVVCPVPGLCLSGATALFRHFGT</sequence>
<gene>
    <name evidence="2" type="ORF">C5167_008672</name>
</gene>
<reference evidence="2 3" key="1">
    <citation type="journal article" date="2018" name="Science">
        <title>The opium poppy genome and morphinan production.</title>
        <authorList>
            <person name="Guo L."/>
            <person name="Winzer T."/>
            <person name="Yang X."/>
            <person name="Li Y."/>
            <person name="Ning Z."/>
            <person name="He Z."/>
            <person name="Teodor R."/>
            <person name="Lu Y."/>
            <person name="Bowser T.A."/>
            <person name="Graham I.A."/>
            <person name="Ye K."/>
        </authorList>
    </citation>
    <scope>NUCLEOTIDE SEQUENCE [LARGE SCALE GENOMIC DNA]</scope>
    <source>
        <strain evidence="3">cv. HN1</strain>
        <tissue evidence="2">Leaves</tissue>
    </source>
</reference>
<evidence type="ECO:0000313" key="2">
    <source>
        <dbReference type="EMBL" id="RZC64985.1"/>
    </source>
</evidence>
<feature type="region of interest" description="Disordered" evidence="1">
    <location>
        <begin position="1"/>
        <end position="53"/>
    </location>
</feature>
<proteinExistence type="predicted"/>
<feature type="compositionally biased region" description="Polar residues" evidence="1">
    <location>
        <begin position="1"/>
        <end position="12"/>
    </location>
</feature>